<dbReference type="SMART" id="SM00175">
    <property type="entry name" value="RAB"/>
    <property type="match status" value="1"/>
</dbReference>
<dbReference type="EMBL" id="JANTQA010000032">
    <property type="protein sequence ID" value="KAJ3440040.1"/>
    <property type="molecule type" value="Genomic_DNA"/>
</dbReference>
<proteinExistence type="predicted"/>
<comment type="caution">
    <text evidence="3">The sequence shown here is derived from an EMBL/GenBank/DDBJ whole genome shotgun (WGS) entry which is preliminary data.</text>
</comment>
<dbReference type="Gene3D" id="3.40.50.300">
    <property type="entry name" value="P-loop containing nucleotide triphosphate hydrolases"/>
    <property type="match status" value="1"/>
</dbReference>
<dbReference type="Pfam" id="PF00071">
    <property type="entry name" value="Ras"/>
    <property type="match status" value="1"/>
</dbReference>
<dbReference type="InterPro" id="IPR000210">
    <property type="entry name" value="BTB/POZ_dom"/>
</dbReference>
<dbReference type="SMART" id="SM00176">
    <property type="entry name" value="RAN"/>
    <property type="match status" value="1"/>
</dbReference>
<dbReference type="GO" id="GO:0003924">
    <property type="term" value="F:GTPase activity"/>
    <property type="evidence" value="ECO:0007669"/>
    <property type="project" value="InterPro"/>
</dbReference>
<evidence type="ECO:0000313" key="4">
    <source>
        <dbReference type="Proteomes" id="UP001146793"/>
    </source>
</evidence>
<organism evidence="3 4">
    <name type="scientific">Anaeramoeba flamelloides</name>
    <dbReference type="NCBI Taxonomy" id="1746091"/>
    <lineage>
        <taxon>Eukaryota</taxon>
        <taxon>Metamonada</taxon>
        <taxon>Anaeramoebidae</taxon>
        <taxon>Anaeramoeba</taxon>
    </lineage>
</organism>
<protein>
    <submittedName>
        <fullName evidence="3">Ras family-domain-containing protein</fullName>
    </submittedName>
</protein>
<evidence type="ECO:0000259" key="2">
    <source>
        <dbReference type="PROSITE" id="PS50097"/>
    </source>
</evidence>
<dbReference type="PROSITE" id="PS51421">
    <property type="entry name" value="RAS"/>
    <property type="match status" value="1"/>
</dbReference>
<dbReference type="SMART" id="SM00174">
    <property type="entry name" value="RHO"/>
    <property type="match status" value="1"/>
</dbReference>
<dbReference type="InterPro" id="IPR001806">
    <property type="entry name" value="Small_GTPase"/>
</dbReference>
<evidence type="ECO:0000256" key="1">
    <source>
        <dbReference type="ARBA" id="ARBA00022741"/>
    </source>
</evidence>
<dbReference type="AlphaFoldDB" id="A0AAV7ZI11"/>
<name>A0AAV7ZI11_9EUKA</name>
<dbReference type="Gene3D" id="3.30.710.10">
    <property type="entry name" value="Potassium Channel Kv1.1, Chain A"/>
    <property type="match status" value="1"/>
</dbReference>
<dbReference type="PROSITE" id="PS51419">
    <property type="entry name" value="RAB"/>
    <property type="match status" value="1"/>
</dbReference>
<sequence length="459" mass="54283">MFRKWSKILGIPKKNLNQSEKEILSGLKKKLTTNEAQKIVSQRVYTKWEKLPLSANKILLVGYTRSGKSSFAIKYVQNKFQEILGPTIGASFLAKTEKMFGLTLKHEMWDTAGYQKYQSLLPLYYRGVKIVILFFSLAEKKTWDEIPFYLREKKNNSETSLILLVGTNSDLKEKREIEMDIIKEYCIKNKIKYFECSSKTGENIQVVMDYITRYLCEEVRKATYPNFTWMDTSESYYSEVCPFTKELDFYDLFKSEILCDEKIQKIPVHKLFLEKRLSMEFNKIAELLKNISKETVNLFLDWAYGKTEYPNKEVTNLLSQHFNITDLENFNLSRTLNDLYRDDESKDFKLLVQTNIDEENEEDKEFEDIPIHKFVLLARSGLFREMFQNLDKKQKQINQIKDYTGKSIESLEILIKFFYTNLIEFTADDDQELVLEELADAHEYYQLNEKSTLKKLLDK</sequence>
<gene>
    <name evidence="3" type="ORF">M0812_16088</name>
</gene>
<dbReference type="FunFam" id="3.40.50.300:FF:001447">
    <property type="entry name" value="Ras-related protein Rab-1B"/>
    <property type="match status" value="1"/>
</dbReference>
<dbReference type="PANTHER" id="PTHR47978">
    <property type="match status" value="1"/>
</dbReference>
<dbReference type="Pfam" id="PF00651">
    <property type="entry name" value="BTB"/>
    <property type="match status" value="1"/>
</dbReference>
<dbReference type="SMART" id="SM00173">
    <property type="entry name" value="RAS"/>
    <property type="match status" value="1"/>
</dbReference>
<dbReference type="InterPro" id="IPR005225">
    <property type="entry name" value="Small_GTP-bd"/>
</dbReference>
<accession>A0AAV7ZI11</accession>
<dbReference type="Proteomes" id="UP001146793">
    <property type="component" value="Unassembled WGS sequence"/>
</dbReference>
<dbReference type="CDD" id="cd18186">
    <property type="entry name" value="BTB_POZ_ZBTB_KLHL-like"/>
    <property type="match status" value="1"/>
</dbReference>
<dbReference type="SUPFAM" id="SSF52540">
    <property type="entry name" value="P-loop containing nucleoside triphosphate hydrolases"/>
    <property type="match status" value="1"/>
</dbReference>
<feature type="domain" description="BTB" evidence="2">
    <location>
        <begin position="346"/>
        <end position="427"/>
    </location>
</feature>
<keyword evidence="1" id="KW-0547">Nucleotide-binding</keyword>
<dbReference type="PROSITE" id="PS50097">
    <property type="entry name" value="BTB"/>
    <property type="match status" value="1"/>
</dbReference>
<dbReference type="SUPFAM" id="SSF54695">
    <property type="entry name" value="POZ domain"/>
    <property type="match status" value="1"/>
</dbReference>
<evidence type="ECO:0000313" key="3">
    <source>
        <dbReference type="EMBL" id="KAJ3440040.1"/>
    </source>
</evidence>
<reference evidence="3" key="1">
    <citation type="submission" date="2022-08" db="EMBL/GenBank/DDBJ databases">
        <title>Novel sulphate-reducing endosymbionts in the free-living metamonad Anaeramoeba.</title>
        <authorList>
            <person name="Jerlstrom-Hultqvist J."/>
            <person name="Cepicka I."/>
            <person name="Gallot-Lavallee L."/>
            <person name="Salas-Leiva D."/>
            <person name="Curtis B.A."/>
            <person name="Zahonova K."/>
            <person name="Pipaliya S."/>
            <person name="Dacks J."/>
            <person name="Roger A.J."/>
        </authorList>
    </citation>
    <scope>NUCLEOTIDE SEQUENCE</scope>
    <source>
        <strain evidence="3">Busselton2</strain>
    </source>
</reference>
<dbReference type="PRINTS" id="PR00449">
    <property type="entry name" value="RASTRNSFRMNG"/>
</dbReference>
<dbReference type="GO" id="GO:0005525">
    <property type="term" value="F:GTP binding"/>
    <property type="evidence" value="ECO:0007669"/>
    <property type="project" value="InterPro"/>
</dbReference>
<dbReference type="InterPro" id="IPR011333">
    <property type="entry name" value="SKP1/BTB/POZ_sf"/>
</dbReference>
<dbReference type="NCBIfam" id="TIGR00231">
    <property type="entry name" value="small_GTP"/>
    <property type="match status" value="1"/>
</dbReference>
<dbReference type="CDD" id="cd00154">
    <property type="entry name" value="Rab"/>
    <property type="match status" value="1"/>
</dbReference>
<dbReference type="InterPro" id="IPR027417">
    <property type="entry name" value="P-loop_NTPase"/>
</dbReference>